<dbReference type="InParanoid" id="D7G109"/>
<gene>
    <name evidence="2" type="ORF">Esi_0423_0016</name>
</gene>
<accession>D7G109</accession>
<evidence type="ECO:0000256" key="1">
    <source>
        <dbReference type="SAM" id="MobiDB-lite"/>
    </source>
</evidence>
<proteinExistence type="predicted"/>
<dbReference type="EMBL" id="FN649760">
    <property type="protein sequence ID" value="CBJ33119.1"/>
    <property type="molecule type" value="Genomic_DNA"/>
</dbReference>
<evidence type="ECO:0000313" key="2">
    <source>
        <dbReference type="EMBL" id="CBJ33119.1"/>
    </source>
</evidence>
<feature type="region of interest" description="Disordered" evidence="1">
    <location>
        <begin position="55"/>
        <end position="75"/>
    </location>
</feature>
<dbReference type="AlphaFoldDB" id="D7G109"/>
<evidence type="ECO:0000313" key="3">
    <source>
        <dbReference type="Proteomes" id="UP000002630"/>
    </source>
</evidence>
<dbReference type="Proteomes" id="UP000002630">
    <property type="component" value="Unassembled WGS sequence"/>
</dbReference>
<organism evidence="2 3">
    <name type="scientific">Ectocarpus siliculosus</name>
    <name type="common">Brown alga</name>
    <name type="synonym">Conferva siliculosa</name>
    <dbReference type="NCBI Taxonomy" id="2880"/>
    <lineage>
        <taxon>Eukaryota</taxon>
        <taxon>Sar</taxon>
        <taxon>Stramenopiles</taxon>
        <taxon>Ochrophyta</taxon>
        <taxon>PX clade</taxon>
        <taxon>Phaeophyceae</taxon>
        <taxon>Ectocarpales</taxon>
        <taxon>Ectocarpaceae</taxon>
        <taxon>Ectocarpus</taxon>
    </lineage>
</organism>
<name>D7G109_ECTSI</name>
<keyword evidence="3" id="KW-1185">Reference proteome</keyword>
<sequence>MVSSDAVKGVWGGCNTFVNRRVDAGVVRQDSAANGRAITAIRCFLQQRGRACASTLESKRRRADHERMPPTPPAK</sequence>
<protein>
    <submittedName>
        <fullName evidence="2">Uncharacterized protein</fullName>
    </submittedName>
</protein>
<reference evidence="2 3" key="1">
    <citation type="journal article" date="2010" name="Nature">
        <title>The Ectocarpus genome and the independent evolution of multicellularity in brown algae.</title>
        <authorList>
            <person name="Cock J.M."/>
            <person name="Sterck L."/>
            <person name="Rouze P."/>
            <person name="Scornet D."/>
            <person name="Allen A.E."/>
            <person name="Amoutzias G."/>
            <person name="Anthouard V."/>
            <person name="Artiguenave F."/>
            <person name="Aury J.M."/>
            <person name="Badger J.H."/>
            <person name="Beszteri B."/>
            <person name="Billiau K."/>
            <person name="Bonnet E."/>
            <person name="Bothwell J.H."/>
            <person name="Bowler C."/>
            <person name="Boyen C."/>
            <person name="Brownlee C."/>
            <person name="Carrano C.J."/>
            <person name="Charrier B."/>
            <person name="Cho G.Y."/>
            <person name="Coelho S.M."/>
            <person name="Collen J."/>
            <person name="Corre E."/>
            <person name="Da Silva C."/>
            <person name="Delage L."/>
            <person name="Delaroque N."/>
            <person name="Dittami S.M."/>
            <person name="Doulbeau S."/>
            <person name="Elias M."/>
            <person name="Farnham G."/>
            <person name="Gachon C.M."/>
            <person name="Gschloessl B."/>
            <person name="Heesch S."/>
            <person name="Jabbari K."/>
            <person name="Jubin C."/>
            <person name="Kawai H."/>
            <person name="Kimura K."/>
            <person name="Kloareg B."/>
            <person name="Kupper F.C."/>
            <person name="Lang D."/>
            <person name="Le Bail A."/>
            <person name="Leblanc C."/>
            <person name="Lerouge P."/>
            <person name="Lohr M."/>
            <person name="Lopez P.J."/>
            <person name="Martens C."/>
            <person name="Maumus F."/>
            <person name="Michel G."/>
            <person name="Miranda-Saavedra D."/>
            <person name="Morales J."/>
            <person name="Moreau H."/>
            <person name="Motomura T."/>
            <person name="Nagasato C."/>
            <person name="Napoli C.A."/>
            <person name="Nelson D.R."/>
            <person name="Nyvall-Collen P."/>
            <person name="Peters A.F."/>
            <person name="Pommier C."/>
            <person name="Potin P."/>
            <person name="Poulain J."/>
            <person name="Quesneville H."/>
            <person name="Read B."/>
            <person name="Rensing S.A."/>
            <person name="Ritter A."/>
            <person name="Rousvoal S."/>
            <person name="Samanta M."/>
            <person name="Samson G."/>
            <person name="Schroeder D.C."/>
            <person name="Segurens B."/>
            <person name="Strittmatter M."/>
            <person name="Tonon T."/>
            <person name="Tregear J.W."/>
            <person name="Valentin K."/>
            <person name="von Dassow P."/>
            <person name="Yamagishi T."/>
            <person name="Van de Peer Y."/>
            <person name="Wincker P."/>
        </authorList>
    </citation>
    <scope>NUCLEOTIDE SEQUENCE [LARGE SCALE GENOMIC DNA]</scope>
    <source>
        <strain evidence="3">Ec32 / CCAP1310/4</strain>
    </source>
</reference>